<dbReference type="GeneID" id="24127703"/>
<accession>A0A067CUA5</accession>
<dbReference type="AlphaFoldDB" id="A0A067CUA5"/>
<proteinExistence type="predicted"/>
<evidence type="ECO:0000256" key="1">
    <source>
        <dbReference type="SAM" id="SignalP"/>
    </source>
</evidence>
<organism evidence="2 3">
    <name type="scientific">Saprolegnia parasitica (strain CBS 223.65)</name>
    <dbReference type="NCBI Taxonomy" id="695850"/>
    <lineage>
        <taxon>Eukaryota</taxon>
        <taxon>Sar</taxon>
        <taxon>Stramenopiles</taxon>
        <taxon>Oomycota</taxon>
        <taxon>Saprolegniomycetes</taxon>
        <taxon>Saprolegniales</taxon>
        <taxon>Saprolegniaceae</taxon>
        <taxon>Saprolegnia</taxon>
    </lineage>
</organism>
<keyword evidence="1" id="KW-0732">Signal</keyword>
<evidence type="ECO:0008006" key="4">
    <source>
        <dbReference type="Google" id="ProtNLM"/>
    </source>
</evidence>
<evidence type="ECO:0000313" key="2">
    <source>
        <dbReference type="EMBL" id="KDO30111.1"/>
    </source>
</evidence>
<reference evidence="2 3" key="1">
    <citation type="journal article" date="2013" name="PLoS Genet.">
        <title>Distinctive expansion of potential virulence genes in the genome of the oomycete fish pathogen Saprolegnia parasitica.</title>
        <authorList>
            <person name="Jiang R.H."/>
            <person name="de Bruijn I."/>
            <person name="Haas B.J."/>
            <person name="Belmonte R."/>
            <person name="Lobach L."/>
            <person name="Christie J."/>
            <person name="van den Ackerveken G."/>
            <person name="Bottin A."/>
            <person name="Bulone V."/>
            <person name="Diaz-Moreno S.M."/>
            <person name="Dumas B."/>
            <person name="Fan L."/>
            <person name="Gaulin E."/>
            <person name="Govers F."/>
            <person name="Grenville-Briggs L.J."/>
            <person name="Horner N.R."/>
            <person name="Levin J.Z."/>
            <person name="Mammella M."/>
            <person name="Meijer H.J."/>
            <person name="Morris P."/>
            <person name="Nusbaum C."/>
            <person name="Oome S."/>
            <person name="Phillips A.J."/>
            <person name="van Rooyen D."/>
            <person name="Rzeszutek E."/>
            <person name="Saraiva M."/>
            <person name="Secombes C.J."/>
            <person name="Seidl M.F."/>
            <person name="Snel B."/>
            <person name="Stassen J.H."/>
            <person name="Sykes S."/>
            <person name="Tripathy S."/>
            <person name="van den Berg H."/>
            <person name="Vega-Arreguin J.C."/>
            <person name="Wawra S."/>
            <person name="Young S.K."/>
            <person name="Zeng Q."/>
            <person name="Dieguez-Uribeondo J."/>
            <person name="Russ C."/>
            <person name="Tyler B.M."/>
            <person name="van West P."/>
        </authorList>
    </citation>
    <scope>NUCLEOTIDE SEQUENCE [LARGE SCALE GENOMIC DNA]</scope>
    <source>
        <strain evidence="2 3">CBS 223.65</strain>
    </source>
</reference>
<dbReference type="Proteomes" id="UP000030745">
    <property type="component" value="Unassembled WGS sequence"/>
</dbReference>
<evidence type="ECO:0000313" key="3">
    <source>
        <dbReference type="Proteomes" id="UP000030745"/>
    </source>
</evidence>
<dbReference type="OMA" id="NACLHVP"/>
<keyword evidence="3" id="KW-1185">Reference proteome</keyword>
<dbReference type="VEuPathDB" id="FungiDB:SPRG_05303"/>
<dbReference type="RefSeq" id="XP_012199291.1">
    <property type="nucleotide sequence ID" value="XM_012343901.1"/>
</dbReference>
<name>A0A067CUA5_SAPPC</name>
<gene>
    <name evidence="2" type="ORF">SPRG_05303</name>
</gene>
<feature type="signal peptide" evidence="1">
    <location>
        <begin position="1"/>
        <end position="18"/>
    </location>
</feature>
<dbReference type="OrthoDB" id="67093at2759"/>
<protein>
    <recommendedName>
        <fullName evidence="4">Secreted protein</fullName>
    </recommendedName>
</protein>
<dbReference type="KEGG" id="spar:SPRG_05303"/>
<sequence length="345" mass="36419">MHLRYLLLLLSGATLGLACSRLSDASNPMNRTLSDVPYMDAISLRTSYDRCLGSVDITALMNGLLGAATAEPTCQRAIADLVPMYSEYIWTSSGSSGDGSAMDDALDFTNAKAQKLCTTLLNVVPCLEKAIVPFVLKTINAGGCCTAALSDLATDFGAPIDVVVATLVRDLGNVLCSTQSPGFFNQGNQTCAYALAQSVLHAAVPVGRLVEAVAQLPTSEACKALVANAPFQMTQWRAMTPLFTAPYLPSTCVQPIDALISGVARWPWIQTTDMSKMLSASSCLSNPEEASQCLHLASGFASTCTYTTSLQLFTQALAPTKSSSSGSTTVSSVALIILSILYFYL</sequence>
<dbReference type="PROSITE" id="PS51257">
    <property type="entry name" value="PROKAR_LIPOPROTEIN"/>
    <property type="match status" value="1"/>
</dbReference>
<feature type="chain" id="PRO_5001634911" description="Secreted protein" evidence="1">
    <location>
        <begin position="19"/>
        <end position="345"/>
    </location>
</feature>
<dbReference type="EMBL" id="KK583203">
    <property type="protein sequence ID" value="KDO30111.1"/>
    <property type="molecule type" value="Genomic_DNA"/>
</dbReference>